<evidence type="ECO:0000313" key="3">
    <source>
        <dbReference type="Proteomes" id="UP000316759"/>
    </source>
</evidence>
<proteinExistence type="predicted"/>
<dbReference type="InterPro" id="IPR010439">
    <property type="entry name" value="MUN_dom"/>
</dbReference>
<dbReference type="InterPro" id="IPR033227">
    <property type="entry name" value="CAPS"/>
</dbReference>
<dbReference type="GO" id="GO:0016079">
    <property type="term" value="P:synaptic vesicle exocytosis"/>
    <property type="evidence" value="ECO:0007669"/>
    <property type="project" value="InterPro"/>
</dbReference>
<organism evidence="2 3">
    <name type="scientific">Fasciola gigantica</name>
    <name type="common">Giant liver fluke</name>
    <dbReference type="NCBI Taxonomy" id="46835"/>
    <lineage>
        <taxon>Eukaryota</taxon>
        <taxon>Metazoa</taxon>
        <taxon>Spiralia</taxon>
        <taxon>Lophotrochozoa</taxon>
        <taxon>Platyhelminthes</taxon>
        <taxon>Trematoda</taxon>
        <taxon>Digenea</taxon>
        <taxon>Plagiorchiida</taxon>
        <taxon>Echinostomata</taxon>
        <taxon>Echinostomatoidea</taxon>
        <taxon>Fasciolidae</taxon>
        <taxon>Fasciola</taxon>
    </lineage>
</organism>
<dbReference type="GO" id="GO:1990504">
    <property type="term" value="P:dense core granule exocytosis"/>
    <property type="evidence" value="ECO:0007669"/>
    <property type="project" value="InterPro"/>
</dbReference>
<sequence length="514" mass="56751">MDATNERMQQMIHLAELCIEVLKQNEEHHAESFAWFSDLFVAHAENFWSLFQMDLFDLMDHLPDWRWEVFDLFQLLNDYLSNDGTRRSLFLGPVANLCNGHFHQNLANRFDPLVDRYMELMSESIEQALITGYENEQWVPAAAVVGPGAASPSNSSNRLLNGATQIVQRPSLVKPTAIYTDHSPALSTGSSAGGIGKTQLAGSPRLARDSYTGHILGSTSGLPFTTEPFACPQSSSGMTGSSACQTVVELLWRLHKLKHFVQELSWPQPTKAKLLDERIRVLCAQMLREAVKRTLIELEISVRKCVKTPDLILPLECCTMLNTVTELRAHLFSLCHATEFSTAPGSPRYAATTTATTTTTTTVGAASITTNLGPGSSSTAATCTQSANQLHIETEEFFESVQRNMMVIVVDHFLIVLSGVLNKLTRFDENKLISSILTLTKPVDEEGRTYTNFLNVNLQRLSQNLVDEVSMLSLCEVEETAHNVRQDTGSTSSSSAGKRKLLSALANSGMFNRG</sequence>
<comment type="caution">
    <text evidence="2">The sequence shown here is derived from an EMBL/GenBank/DDBJ whole genome shotgun (WGS) entry which is preliminary data.</text>
</comment>
<dbReference type="OrthoDB" id="10063282at2759"/>
<dbReference type="PANTHER" id="PTHR12166:SF8">
    <property type="entry name" value="CALCIUM-DEPENDENT SECRETION ACTIVATOR"/>
    <property type="match status" value="1"/>
</dbReference>
<feature type="domain" description="MUN" evidence="1">
    <location>
        <begin position="1"/>
        <end position="62"/>
    </location>
</feature>
<reference evidence="2 3" key="1">
    <citation type="submission" date="2019-04" db="EMBL/GenBank/DDBJ databases">
        <title>Annotation for the trematode Fasciola gigantica.</title>
        <authorList>
            <person name="Choi Y.-J."/>
        </authorList>
    </citation>
    <scope>NUCLEOTIDE SEQUENCE [LARGE SCALE GENOMIC DNA]</scope>
    <source>
        <strain evidence="2">Uganda_cow_1</strain>
    </source>
</reference>
<dbReference type="GO" id="GO:0098793">
    <property type="term" value="C:presynapse"/>
    <property type="evidence" value="ECO:0007669"/>
    <property type="project" value="GOC"/>
</dbReference>
<evidence type="ECO:0000259" key="1">
    <source>
        <dbReference type="SMART" id="SM01145"/>
    </source>
</evidence>
<dbReference type="EMBL" id="SUNJ01005062">
    <property type="protein sequence ID" value="TPP63931.1"/>
    <property type="molecule type" value="Genomic_DNA"/>
</dbReference>
<protein>
    <submittedName>
        <fullName evidence="2">Calcium-dependent secretion activator</fullName>
    </submittedName>
</protein>
<dbReference type="PANTHER" id="PTHR12166">
    <property type="entry name" value="CALCIUM-DEPENDENT SECRETION ACTIVATOR"/>
    <property type="match status" value="1"/>
</dbReference>
<dbReference type="STRING" id="46835.A0A504YV70"/>
<gene>
    <name evidence="2" type="ORF">FGIG_05256</name>
</gene>
<keyword evidence="3" id="KW-1185">Reference proteome</keyword>
<evidence type="ECO:0000313" key="2">
    <source>
        <dbReference type="EMBL" id="TPP63931.1"/>
    </source>
</evidence>
<dbReference type="SMART" id="SM01145">
    <property type="entry name" value="DUF1041"/>
    <property type="match status" value="1"/>
</dbReference>
<accession>A0A504YV70</accession>
<dbReference type="AlphaFoldDB" id="A0A504YV70"/>
<dbReference type="Proteomes" id="UP000316759">
    <property type="component" value="Unassembled WGS sequence"/>
</dbReference>
<dbReference type="Pfam" id="PF06292">
    <property type="entry name" value="MUN"/>
    <property type="match status" value="1"/>
</dbReference>
<name>A0A504YV70_FASGI</name>